<evidence type="ECO:0000313" key="2">
    <source>
        <dbReference type="Proteomes" id="UP001497497"/>
    </source>
</evidence>
<organism evidence="1 2">
    <name type="scientific">Lymnaea stagnalis</name>
    <name type="common">Great pond snail</name>
    <name type="synonym">Helix stagnalis</name>
    <dbReference type="NCBI Taxonomy" id="6523"/>
    <lineage>
        <taxon>Eukaryota</taxon>
        <taxon>Metazoa</taxon>
        <taxon>Spiralia</taxon>
        <taxon>Lophotrochozoa</taxon>
        <taxon>Mollusca</taxon>
        <taxon>Gastropoda</taxon>
        <taxon>Heterobranchia</taxon>
        <taxon>Euthyneura</taxon>
        <taxon>Panpulmonata</taxon>
        <taxon>Hygrophila</taxon>
        <taxon>Lymnaeoidea</taxon>
        <taxon>Lymnaeidae</taxon>
        <taxon>Lymnaea</taxon>
    </lineage>
</organism>
<feature type="non-terminal residue" evidence="1">
    <location>
        <position position="101"/>
    </location>
</feature>
<keyword evidence="2" id="KW-1185">Reference proteome</keyword>
<evidence type="ECO:0000313" key="1">
    <source>
        <dbReference type="EMBL" id="CAL1527936.1"/>
    </source>
</evidence>
<sequence length="101" mass="11117">MSSYVEINYNLTKYPQLLKGTPYTGVLYTVPGTDRYYHVQLTNQRAKFGAYLFAYGSSASFCHPLGIAAKQGTASSIPSYDKYQASLLQEDVPQTTCAVEG</sequence>
<reference evidence="1 2" key="1">
    <citation type="submission" date="2024-04" db="EMBL/GenBank/DDBJ databases">
        <authorList>
            <consortium name="Genoscope - CEA"/>
            <person name="William W."/>
        </authorList>
    </citation>
    <scope>NUCLEOTIDE SEQUENCE [LARGE SCALE GENOMIC DNA]</scope>
</reference>
<dbReference type="Proteomes" id="UP001497497">
    <property type="component" value="Unassembled WGS sequence"/>
</dbReference>
<proteinExistence type="predicted"/>
<dbReference type="AlphaFoldDB" id="A0AAV2H6T8"/>
<name>A0AAV2H6T8_LYMST</name>
<gene>
    <name evidence="1" type="ORF">GSLYS_00002106001</name>
</gene>
<dbReference type="EMBL" id="CAXITT010000024">
    <property type="protein sequence ID" value="CAL1527936.1"/>
    <property type="molecule type" value="Genomic_DNA"/>
</dbReference>
<comment type="caution">
    <text evidence="1">The sequence shown here is derived from an EMBL/GenBank/DDBJ whole genome shotgun (WGS) entry which is preliminary data.</text>
</comment>
<protein>
    <submittedName>
        <fullName evidence="1">Uncharacterized protein</fullName>
    </submittedName>
</protein>
<accession>A0AAV2H6T8</accession>